<keyword evidence="3 6" id="KW-0479">Metal-binding</keyword>
<organism evidence="9 10">
    <name type="scientific">Janibacter melonis</name>
    <dbReference type="NCBI Taxonomy" id="262209"/>
    <lineage>
        <taxon>Bacteria</taxon>
        <taxon>Bacillati</taxon>
        <taxon>Actinomycetota</taxon>
        <taxon>Actinomycetes</taxon>
        <taxon>Micrococcales</taxon>
        <taxon>Intrasporangiaceae</taxon>
        <taxon>Janibacter</taxon>
    </lineage>
</organism>
<feature type="region of interest" description="Disordered" evidence="7">
    <location>
        <begin position="335"/>
        <end position="403"/>
    </location>
</feature>
<reference evidence="9 10" key="1">
    <citation type="submission" date="2019-09" db="EMBL/GenBank/DDBJ databases">
        <title>Complete Genome Sequence of Janibacter melonis M714 with both human health impact and industrial applications.</title>
        <authorList>
            <person name="Jin M."/>
            <person name="Zhao Q.R."/>
        </authorList>
    </citation>
    <scope>NUCLEOTIDE SEQUENCE [LARGE SCALE GENOMIC DNA]</scope>
    <source>
        <strain evidence="9 10">M714</strain>
    </source>
</reference>
<dbReference type="CDD" id="cd05285">
    <property type="entry name" value="sorbitol_DH"/>
    <property type="match status" value="1"/>
</dbReference>
<evidence type="ECO:0000256" key="2">
    <source>
        <dbReference type="ARBA" id="ARBA00008072"/>
    </source>
</evidence>
<sequence length="403" mass="40579">MRAAVLRGVGDIVVEERRVPTPGLGEVLVEIAAVGVCGSDTHYLLHGRIGPHVVREPLVLGHEASGRVIAVGEGVDPARVGERVSLEPGVPCGTCPTCRSGRYNLCPQMVFHATPPVDGSMQQHVAIHASMAHPVPDEVSDVAAAMLEPLSVGIWACRRAEVALGDRVLVTGAGPVGLLAAQVARASGADVIVSDVAPQRRAVAAALGLRVHDPAEETAGAGPGPVEVLLECSGHPSAVASGLEALAPAGRAVLVGMGGDEVSIPLAILQDREVSITGTFRYAGTWPTAVALAASGAVVLDAMPVRTFALDDAAAALTAGRDDPGLVKALVVPGQARTSPDAPSPGTPSPATPSPATPSPGTPSTGTSSSTPGQTPSPDTSTSRPGQPPSPGSRTTPDTEDRS</sequence>
<dbReference type="EMBL" id="CP044548">
    <property type="protein sequence ID" value="QGX08780.1"/>
    <property type="molecule type" value="Genomic_DNA"/>
</dbReference>
<comment type="cofactor">
    <cofactor evidence="1 6">
        <name>Zn(2+)</name>
        <dbReference type="ChEBI" id="CHEBI:29105"/>
    </cofactor>
</comment>
<evidence type="ECO:0000256" key="7">
    <source>
        <dbReference type="SAM" id="MobiDB-lite"/>
    </source>
</evidence>
<evidence type="ECO:0000313" key="9">
    <source>
        <dbReference type="EMBL" id="QGX08780.1"/>
    </source>
</evidence>
<dbReference type="InterPro" id="IPR036291">
    <property type="entry name" value="NAD(P)-bd_dom_sf"/>
</dbReference>
<dbReference type="SMART" id="SM00829">
    <property type="entry name" value="PKS_ER"/>
    <property type="match status" value="1"/>
</dbReference>
<dbReference type="PANTHER" id="PTHR43161">
    <property type="entry name" value="SORBITOL DEHYDROGENASE"/>
    <property type="match status" value="1"/>
</dbReference>
<keyword evidence="5" id="KW-0560">Oxidoreductase</keyword>
<dbReference type="GO" id="GO:0008270">
    <property type="term" value="F:zinc ion binding"/>
    <property type="evidence" value="ECO:0007669"/>
    <property type="project" value="InterPro"/>
</dbReference>
<dbReference type="AlphaFoldDB" id="A0A650GT82"/>
<dbReference type="InterPro" id="IPR013149">
    <property type="entry name" value="ADH-like_C"/>
</dbReference>
<dbReference type="Gene3D" id="3.90.180.10">
    <property type="entry name" value="Medium-chain alcohol dehydrogenases, catalytic domain"/>
    <property type="match status" value="1"/>
</dbReference>
<evidence type="ECO:0000256" key="1">
    <source>
        <dbReference type="ARBA" id="ARBA00001947"/>
    </source>
</evidence>
<dbReference type="PROSITE" id="PS00059">
    <property type="entry name" value="ADH_ZINC"/>
    <property type="match status" value="1"/>
</dbReference>
<keyword evidence="4 6" id="KW-0862">Zinc</keyword>
<accession>A0A650GT82</accession>
<feature type="compositionally biased region" description="Pro residues" evidence="7">
    <location>
        <begin position="342"/>
        <end position="361"/>
    </location>
</feature>
<dbReference type="KEGG" id="jme:EEW87_015980"/>
<dbReference type="Proteomes" id="UP000271708">
    <property type="component" value="Chromosome"/>
</dbReference>
<dbReference type="Pfam" id="PF08240">
    <property type="entry name" value="ADH_N"/>
    <property type="match status" value="1"/>
</dbReference>
<dbReference type="Gene3D" id="3.40.50.720">
    <property type="entry name" value="NAD(P)-binding Rossmann-like Domain"/>
    <property type="match status" value="1"/>
</dbReference>
<dbReference type="InterPro" id="IPR002328">
    <property type="entry name" value="ADH_Zn_CS"/>
</dbReference>
<evidence type="ECO:0000256" key="3">
    <source>
        <dbReference type="ARBA" id="ARBA00022723"/>
    </source>
</evidence>
<dbReference type="Pfam" id="PF00107">
    <property type="entry name" value="ADH_zinc_N"/>
    <property type="match status" value="1"/>
</dbReference>
<comment type="similarity">
    <text evidence="2 6">Belongs to the zinc-containing alcohol dehydrogenase family.</text>
</comment>
<proteinExistence type="inferred from homology"/>
<gene>
    <name evidence="9" type="ORF">EEW87_015980</name>
</gene>
<dbReference type="SUPFAM" id="SSF50129">
    <property type="entry name" value="GroES-like"/>
    <property type="match status" value="1"/>
</dbReference>
<evidence type="ECO:0000259" key="8">
    <source>
        <dbReference type="SMART" id="SM00829"/>
    </source>
</evidence>
<evidence type="ECO:0000256" key="6">
    <source>
        <dbReference type="RuleBase" id="RU361277"/>
    </source>
</evidence>
<dbReference type="SUPFAM" id="SSF51735">
    <property type="entry name" value="NAD(P)-binding Rossmann-fold domains"/>
    <property type="match status" value="1"/>
</dbReference>
<evidence type="ECO:0000313" key="10">
    <source>
        <dbReference type="Proteomes" id="UP000271708"/>
    </source>
</evidence>
<protein>
    <submittedName>
        <fullName evidence="9">Alcohol dehydrogenase catalytic domain-containing protein</fullName>
    </submittedName>
</protein>
<dbReference type="PANTHER" id="PTHR43161:SF9">
    <property type="entry name" value="SORBITOL DEHYDROGENASE"/>
    <property type="match status" value="1"/>
</dbReference>
<name>A0A650GT82_9MICO</name>
<feature type="compositionally biased region" description="Low complexity" evidence="7">
    <location>
        <begin position="362"/>
        <end position="385"/>
    </location>
</feature>
<dbReference type="GO" id="GO:0016616">
    <property type="term" value="F:oxidoreductase activity, acting on the CH-OH group of donors, NAD or NADP as acceptor"/>
    <property type="evidence" value="ECO:0007669"/>
    <property type="project" value="InterPro"/>
</dbReference>
<dbReference type="InterPro" id="IPR013154">
    <property type="entry name" value="ADH-like_N"/>
</dbReference>
<dbReference type="InterPro" id="IPR045306">
    <property type="entry name" value="SDH-like"/>
</dbReference>
<dbReference type="InterPro" id="IPR020843">
    <property type="entry name" value="ER"/>
</dbReference>
<evidence type="ECO:0000256" key="5">
    <source>
        <dbReference type="ARBA" id="ARBA00023002"/>
    </source>
</evidence>
<feature type="domain" description="Enoyl reductase (ER)" evidence="8">
    <location>
        <begin position="8"/>
        <end position="331"/>
    </location>
</feature>
<evidence type="ECO:0000256" key="4">
    <source>
        <dbReference type="ARBA" id="ARBA00022833"/>
    </source>
</evidence>
<dbReference type="InterPro" id="IPR011032">
    <property type="entry name" value="GroES-like_sf"/>
</dbReference>